<evidence type="ECO:0000313" key="7">
    <source>
        <dbReference type="EMBL" id="SNQ61902.1"/>
    </source>
</evidence>
<evidence type="ECO:0000259" key="6">
    <source>
        <dbReference type="PROSITE" id="PS51349"/>
    </source>
</evidence>
<evidence type="ECO:0000256" key="4">
    <source>
        <dbReference type="ARBA" id="ARBA00023002"/>
    </source>
</evidence>
<dbReference type="SUPFAM" id="SSF51395">
    <property type="entry name" value="FMN-linked oxidoreductases"/>
    <property type="match status" value="1"/>
</dbReference>
<dbReference type="PROSITE" id="PS51349">
    <property type="entry name" value="FMN_HYDROXY_ACID_DH_2"/>
    <property type="match status" value="1"/>
</dbReference>
<dbReference type="GO" id="GO:0010181">
    <property type="term" value="F:FMN binding"/>
    <property type="evidence" value="ECO:0007669"/>
    <property type="project" value="InterPro"/>
</dbReference>
<keyword evidence="2" id="KW-0285">Flavoprotein</keyword>
<dbReference type="InterPro" id="IPR000262">
    <property type="entry name" value="FMN-dep_DH"/>
</dbReference>
<dbReference type="EC" id="1.1.3.15" evidence="7"/>
<evidence type="ECO:0000256" key="1">
    <source>
        <dbReference type="ARBA" id="ARBA00001917"/>
    </source>
</evidence>
<evidence type="ECO:0000313" key="8">
    <source>
        <dbReference type="Proteomes" id="UP000218615"/>
    </source>
</evidence>
<proteinExistence type="inferred from homology"/>
<dbReference type="PANTHER" id="PTHR10578:SF107">
    <property type="entry name" value="2-HYDROXYACID OXIDASE 1"/>
    <property type="match status" value="1"/>
</dbReference>
<evidence type="ECO:0000256" key="5">
    <source>
        <dbReference type="ARBA" id="ARBA00024042"/>
    </source>
</evidence>
<sequence>MTMLKDKLVQISEEEYWQKARAYTDFTERKQEKRSILVGVDNPQTVPELRQEYGVPLGLRGIGQGLAYLANFKALAKYNLRKRLITKHEDPVIETAFFGKNISMPVLGAPMSGMSYVSNMTEEDFAYNILEGCKVAGTIGYTGNTSRDYERVHPAIMALKKVNGHGVNIFKPQSQEVLMELIKQSENEKAVAVGVDIDGAGSVNFALAGKPVFRKTIDELNELKRSTSLPFIVKGVLCVEDALAAAEAGADAIGVSNHGGRVMDSNSGVADVLPEIVKAIREADGGERVVITADGGVRTGFDVVKMLALGADFVLVGRPLAREAVSSGVEGVKRILEYIKTDMRVAMMMTSCNTLEDINENILVREIS</sequence>
<dbReference type="InterPro" id="IPR037396">
    <property type="entry name" value="FMN_HAD"/>
</dbReference>
<accession>A0A284VRK6</accession>
<dbReference type="InterPro" id="IPR013785">
    <property type="entry name" value="Aldolase_TIM"/>
</dbReference>
<dbReference type="EMBL" id="FZMP01000199">
    <property type="protein sequence ID" value="SNQ61902.1"/>
    <property type="molecule type" value="Genomic_DNA"/>
</dbReference>
<name>A0A284VRK6_9EURY</name>
<feature type="domain" description="FMN hydroxy acid dehydrogenase" evidence="6">
    <location>
        <begin position="31"/>
        <end position="368"/>
    </location>
</feature>
<dbReference type="AlphaFoldDB" id="A0A284VRK6"/>
<comment type="cofactor">
    <cofactor evidence="1">
        <name>FMN</name>
        <dbReference type="ChEBI" id="CHEBI:58210"/>
    </cofactor>
</comment>
<reference evidence="8" key="1">
    <citation type="submission" date="2017-06" db="EMBL/GenBank/DDBJ databases">
        <authorList>
            <person name="Cremers G."/>
        </authorList>
    </citation>
    <scope>NUCLEOTIDE SEQUENCE [LARGE SCALE GENOMIC DNA]</scope>
</reference>
<dbReference type="Proteomes" id="UP000218615">
    <property type="component" value="Unassembled WGS sequence"/>
</dbReference>
<evidence type="ECO:0000256" key="2">
    <source>
        <dbReference type="ARBA" id="ARBA00022630"/>
    </source>
</evidence>
<comment type="similarity">
    <text evidence="5">Belongs to the FMN-dependent alpha-hydroxy acid dehydrogenase family.</text>
</comment>
<organism evidence="7 8">
    <name type="scientific">Candidatus Methanoperedens nitratireducens</name>
    <dbReference type="NCBI Taxonomy" id="1392998"/>
    <lineage>
        <taxon>Archaea</taxon>
        <taxon>Methanobacteriati</taxon>
        <taxon>Methanobacteriota</taxon>
        <taxon>Stenosarchaea group</taxon>
        <taxon>Methanomicrobia</taxon>
        <taxon>Methanosarcinales</taxon>
        <taxon>ANME-2 cluster</taxon>
        <taxon>Candidatus Methanoperedentaceae</taxon>
        <taxon>Candidatus Methanoperedens</taxon>
    </lineage>
</organism>
<keyword evidence="4 7" id="KW-0560">Oxidoreductase</keyword>
<dbReference type="InterPro" id="IPR012133">
    <property type="entry name" value="Alpha-hydoxy_acid_DH_FMN"/>
</dbReference>
<dbReference type="Pfam" id="PF01070">
    <property type="entry name" value="FMN_dh"/>
    <property type="match status" value="2"/>
</dbReference>
<keyword evidence="3" id="KW-0288">FMN</keyword>
<keyword evidence="8" id="KW-1185">Reference proteome</keyword>
<dbReference type="PANTHER" id="PTHR10578">
    <property type="entry name" value="S -2-HYDROXY-ACID OXIDASE-RELATED"/>
    <property type="match status" value="1"/>
</dbReference>
<dbReference type="Gene3D" id="3.20.20.70">
    <property type="entry name" value="Aldolase class I"/>
    <property type="match status" value="1"/>
</dbReference>
<evidence type="ECO:0000256" key="3">
    <source>
        <dbReference type="ARBA" id="ARBA00022643"/>
    </source>
</evidence>
<gene>
    <name evidence="7" type="ORF">MNV_520002</name>
</gene>
<protein>
    <submittedName>
        <fullName evidence="7">(S)-2-hydroxy-acid oxidase</fullName>
        <ecNumber evidence="7">1.1.3.15</ecNumber>
    </submittedName>
</protein>
<dbReference type="PIRSF" id="PIRSF000138">
    <property type="entry name" value="Al-hdrx_acd_dh"/>
    <property type="match status" value="1"/>
</dbReference>
<dbReference type="GO" id="GO:0003973">
    <property type="term" value="F:(S)-2-hydroxy-acid oxidase activity"/>
    <property type="evidence" value="ECO:0007669"/>
    <property type="project" value="UniProtKB-EC"/>
</dbReference>